<evidence type="ECO:0000256" key="5">
    <source>
        <dbReference type="ARBA" id="ARBA00022970"/>
    </source>
</evidence>
<accession>A0AAE4AQT7</accession>
<evidence type="ECO:0000256" key="4">
    <source>
        <dbReference type="ARBA" id="ARBA00022692"/>
    </source>
</evidence>
<evidence type="ECO:0000313" key="10">
    <source>
        <dbReference type="EMBL" id="MDQ0314456.1"/>
    </source>
</evidence>
<keyword evidence="2" id="KW-0813">Transport</keyword>
<dbReference type="GO" id="GO:0006865">
    <property type="term" value="P:amino acid transport"/>
    <property type="evidence" value="ECO:0007669"/>
    <property type="project" value="UniProtKB-KW"/>
</dbReference>
<evidence type="ECO:0000256" key="7">
    <source>
        <dbReference type="ARBA" id="ARBA00023136"/>
    </source>
</evidence>
<dbReference type="EMBL" id="JAUSUL010000001">
    <property type="protein sequence ID" value="MDQ0314456.1"/>
    <property type="molecule type" value="Genomic_DNA"/>
</dbReference>
<keyword evidence="7 9" id="KW-0472">Membrane</keyword>
<dbReference type="PANTHER" id="PTHR11795">
    <property type="entry name" value="BRANCHED-CHAIN AMINO ACID TRANSPORT SYSTEM PERMEASE PROTEIN LIVH"/>
    <property type="match status" value="1"/>
</dbReference>
<dbReference type="GO" id="GO:0005886">
    <property type="term" value="C:plasma membrane"/>
    <property type="evidence" value="ECO:0007669"/>
    <property type="project" value="UniProtKB-SubCell"/>
</dbReference>
<evidence type="ECO:0000256" key="1">
    <source>
        <dbReference type="ARBA" id="ARBA00004651"/>
    </source>
</evidence>
<dbReference type="Proteomes" id="UP001229244">
    <property type="component" value="Unassembled WGS sequence"/>
</dbReference>
<dbReference type="GO" id="GO:0022857">
    <property type="term" value="F:transmembrane transporter activity"/>
    <property type="evidence" value="ECO:0007669"/>
    <property type="project" value="InterPro"/>
</dbReference>
<reference evidence="10" key="1">
    <citation type="submission" date="2023-07" db="EMBL/GenBank/DDBJ databases">
        <title>Genomic Encyclopedia of Type Strains, Phase IV (KMG-IV): sequencing the most valuable type-strain genomes for metagenomic binning, comparative biology and taxonomic classification.</title>
        <authorList>
            <person name="Goeker M."/>
        </authorList>
    </citation>
    <scope>NUCLEOTIDE SEQUENCE</scope>
    <source>
        <strain evidence="10">DSM 21202</strain>
    </source>
</reference>
<evidence type="ECO:0000256" key="3">
    <source>
        <dbReference type="ARBA" id="ARBA00022475"/>
    </source>
</evidence>
<dbReference type="InterPro" id="IPR001851">
    <property type="entry name" value="ABC_transp_permease"/>
</dbReference>
<feature type="transmembrane region" description="Helical" evidence="9">
    <location>
        <begin position="69"/>
        <end position="89"/>
    </location>
</feature>
<dbReference type="RefSeq" id="WP_306884235.1">
    <property type="nucleotide sequence ID" value="NZ_JAUSUL010000001.1"/>
</dbReference>
<dbReference type="CDD" id="cd06582">
    <property type="entry name" value="TM_PBP1_LivH_like"/>
    <property type="match status" value="1"/>
</dbReference>
<comment type="caution">
    <text evidence="10">The sequence shown here is derived from an EMBL/GenBank/DDBJ whole genome shotgun (WGS) entry which is preliminary data.</text>
</comment>
<evidence type="ECO:0000256" key="8">
    <source>
        <dbReference type="ARBA" id="ARBA00037998"/>
    </source>
</evidence>
<keyword evidence="11" id="KW-1185">Reference proteome</keyword>
<gene>
    <name evidence="10" type="ORF">J2S73_000893</name>
</gene>
<dbReference type="AlphaFoldDB" id="A0AAE4AQT7"/>
<keyword evidence="5" id="KW-0029">Amino-acid transport</keyword>
<protein>
    <submittedName>
        <fullName evidence="10">Branched-chain amino acid transport system permease protein</fullName>
    </submittedName>
</protein>
<feature type="transmembrane region" description="Helical" evidence="9">
    <location>
        <begin position="12"/>
        <end position="35"/>
    </location>
</feature>
<evidence type="ECO:0000256" key="2">
    <source>
        <dbReference type="ARBA" id="ARBA00022448"/>
    </source>
</evidence>
<name>A0AAE4AQT7_9HYPH</name>
<keyword evidence="4 9" id="KW-0812">Transmembrane</keyword>
<comment type="similarity">
    <text evidence="8">Belongs to the binding-protein-dependent transport system permease family. LivHM subfamily.</text>
</comment>
<dbReference type="InterPro" id="IPR052157">
    <property type="entry name" value="BCAA_transport_permease"/>
</dbReference>
<proteinExistence type="inferred from homology"/>
<organism evidence="10 11">
    <name type="scientific">Amorphus orientalis</name>
    <dbReference type="NCBI Taxonomy" id="649198"/>
    <lineage>
        <taxon>Bacteria</taxon>
        <taxon>Pseudomonadati</taxon>
        <taxon>Pseudomonadota</taxon>
        <taxon>Alphaproteobacteria</taxon>
        <taxon>Hyphomicrobiales</taxon>
        <taxon>Amorphaceae</taxon>
        <taxon>Amorphus</taxon>
    </lineage>
</organism>
<dbReference type="PANTHER" id="PTHR11795:SF445">
    <property type="entry name" value="AMINO ACID ABC TRANSPORTER PERMEASE PROTEIN"/>
    <property type="match status" value="1"/>
</dbReference>
<feature type="transmembrane region" description="Helical" evidence="9">
    <location>
        <begin position="188"/>
        <end position="211"/>
    </location>
</feature>
<feature type="transmembrane region" description="Helical" evidence="9">
    <location>
        <begin position="223"/>
        <end position="256"/>
    </location>
</feature>
<keyword evidence="3" id="KW-1003">Cell membrane</keyword>
<feature type="transmembrane region" description="Helical" evidence="9">
    <location>
        <begin position="142"/>
        <end position="159"/>
    </location>
</feature>
<feature type="transmembrane region" description="Helical" evidence="9">
    <location>
        <begin position="268"/>
        <end position="287"/>
    </location>
</feature>
<comment type="subcellular location">
    <subcellularLocation>
        <location evidence="1">Cell membrane</location>
        <topology evidence="1">Multi-pass membrane protein</topology>
    </subcellularLocation>
</comment>
<feature type="transmembrane region" description="Helical" evidence="9">
    <location>
        <begin position="96"/>
        <end position="114"/>
    </location>
</feature>
<feature type="transmembrane region" description="Helical" evidence="9">
    <location>
        <begin position="42"/>
        <end position="63"/>
    </location>
</feature>
<sequence>MDLYLQVLAGGVLNGVVYALIAIGLTIIFGVMRLVNFAHGEMVVIGMYIGYWCFELIGISPLAAMPVAALALFALGYVLQLTVVNAFISRPHHVQFILFISFALVITGLHMMLFGPTPRGIFSMASFETFDIGPLRLDMTRVQAAAGAIVLMALLFVFLRFTTTGQAIRAAADSRIGAEVIGIRINRVFAITAGIGMACAGAAGALVAPMFDTHPFLAPEFTLLAFIVVIIGGLGSIPGAIAGGILIGIVEALAAVMINPSMKSMFSYALLVLVLLVRPAGLFGAAGGRR</sequence>
<evidence type="ECO:0000313" key="11">
    <source>
        <dbReference type="Proteomes" id="UP001229244"/>
    </source>
</evidence>
<evidence type="ECO:0000256" key="6">
    <source>
        <dbReference type="ARBA" id="ARBA00022989"/>
    </source>
</evidence>
<keyword evidence="6 9" id="KW-1133">Transmembrane helix</keyword>
<evidence type="ECO:0000256" key="9">
    <source>
        <dbReference type="SAM" id="Phobius"/>
    </source>
</evidence>
<dbReference type="Pfam" id="PF02653">
    <property type="entry name" value="BPD_transp_2"/>
    <property type="match status" value="1"/>
</dbReference>